<evidence type="ECO:0000313" key="2">
    <source>
        <dbReference type="EMBL" id="EMI52013.1"/>
    </source>
</evidence>
<dbReference type="EMBL" id="ANOH01000457">
    <property type="protein sequence ID" value="EMI52013.1"/>
    <property type="molecule type" value="Genomic_DNA"/>
</dbReference>
<keyword evidence="3" id="KW-1185">Reference proteome</keyword>
<feature type="region of interest" description="Disordered" evidence="1">
    <location>
        <begin position="56"/>
        <end position="82"/>
    </location>
</feature>
<evidence type="ECO:0000256" key="1">
    <source>
        <dbReference type="SAM" id="MobiDB-lite"/>
    </source>
</evidence>
<dbReference type="PATRIC" id="fig|1263870.3.peg.6941"/>
<dbReference type="AlphaFoldDB" id="M5U7T2"/>
<sequence>MSLLTSNVAGWLHVGCCGPESSCGTIQHSVGEAQSSGGATAELSCCCHHHCHGAATASNGPSSDVPNSETPSQDAPSHEHDPDTCSICQNFYLSRHAMAMLAVFVTATIEPTPRGIAPVEDFTLSSIERSGPPVRGPPSAPKHSSV</sequence>
<accession>M5U7T2</accession>
<organism evidence="2 3">
    <name type="scientific">Rhodopirellula sallentina SM41</name>
    <dbReference type="NCBI Taxonomy" id="1263870"/>
    <lineage>
        <taxon>Bacteria</taxon>
        <taxon>Pseudomonadati</taxon>
        <taxon>Planctomycetota</taxon>
        <taxon>Planctomycetia</taxon>
        <taxon>Pirellulales</taxon>
        <taxon>Pirellulaceae</taxon>
        <taxon>Rhodopirellula</taxon>
    </lineage>
</organism>
<feature type="compositionally biased region" description="Polar residues" evidence="1">
    <location>
        <begin position="56"/>
        <end position="75"/>
    </location>
</feature>
<proteinExistence type="predicted"/>
<dbReference type="Proteomes" id="UP000011885">
    <property type="component" value="Unassembled WGS sequence"/>
</dbReference>
<comment type="caution">
    <text evidence="2">The sequence shown here is derived from an EMBL/GenBank/DDBJ whole genome shotgun (WGS) entry which is preliminary data.</text>
</comment>
<gene>
    <name evidence="2" type="ORF">RSSM_06549</name>
</gene>
<protein>
    <submittedName>
        <fullName evidence="2">Signal peptide protein</fullName>
    </submittedName>
</protein>
<feature type="region of interest" description="Disordered" evidence="1">
    <location>
        <begin position="124"/>
        <end position="146"/>
    </location>
</feature>
<name>M5U7T2_9BACT</name>
<reference evidence="2 3" key="1">
    <citation type="journal article" date="2013" name="Mar. Genomics">
        <title>Expression of sulfatases in Rhodopirellula baltica and the diversity of sulfatases in the genus Rhodopirellula.</title>
        <authorList>
            <person name="Wegner C.E."/>
            <person name="Richter-Heitmann T."/>
            <person name="Klindworth A."/>
            <person name="Klockow C."/>
            <person name="Richter M."/>
            <person name="Achstetter T."/>
            <person name="Glockner F.O."/>
            <person name="Harder J."/>
        </authorList>
    </citation>
    <scope>NUCLEOTIDE SEQUENCE [LARGE SCALE GENOMIC DNA]</scope>
    <source>
        <strain evidence="2 3">SM41</strain>
    </source>
</reference>
<evidence type="ECO:0000313" key="3">
    <source>
        <dbReference type="Proteomes" id="UP000011885"/>
    </source>
</evidence>